<organism evidence="7 8">
    <name type="scientific">Mycena albidolilacea</name>
    <dbReference type="NCBI Taxonomy" id="1033008"/>
    <lineage>
        <taxon>Eukaryota</taxon>
        <taxon>Fungi</taxon>
        <taxon>Dikarya</taxon>
        <taxon>Basidiomycota</taxon>
        <taxon>Agaricomycotina</taxon>
        <taxon>Agaricomycetes</taxon>
        <taxon>Agaricomycetidae</taxon>
        <taxon>Agaricales</taxon>
        <taxon>Marasmiineae</taxon>
        <taxon>Mycenaceae</taxon>
        <taxon>Mycena</taxon>
    </lineage>
</organism>
<feature type="region of interest" description="Disordered" evidence="5">
    <location>
        <begin position="496"/>
        <end position="515"/>
    </location>
</feature>
<dbReference type="GO" id="GO:0005634">
    <property type="term" value="C:nucleus"/>
    <property type="evidence" value="ECO:0007669"/>
    <property type="project" value="TreeGrafter"/>
</dbReference>
<dbReference type="AlphaFoldDB" id="A0AAD6ZUS4"/>
<keyword evidence="3" id="KW-0862">Zinc</keyword>
<sequence length="548" mass="60987">MSAEHNPKIFMEQVTGLYQAKLSATKRPDKHANRAAWNAHFEFQVFLAYSSFSWDPSTTEGFPELARNVRESDMMDLNQNLALVIRHIIEQEGALVARALDEVVYGIFETDWAALDANRREELVLEGLYRGACGALPEESRARCPEATVKGLAGDGEYSIIPMLKRLLEHNPVASAHDERLFLFAHPYITNEFPSGGGLDCDYTCAKVYESTLYRTLYLVGTLQGVLEAYRNIPARPLQPPMKMVTHRCPYRRAPDEQQSSNFTSAGGAMTASEIRAVKSKSKAEAANKQHACYGCQRVMGRDDLKSCGRCRVVRYCSSECQKKDWKNHKKFCGVSRFDPALLVPEPKRPTEFIGCPVPLDGFVRTAALRRQIECLSRSDSQLQDYHYVMEPGITRSIRVSFPPGAKLVFLVARRRAMASGDPAAVNVMLTILHFCSRYMGVNVTPAQLARQFGAEYGVTISTSKLRVEGAAVFAPPTPQERAEELAYQRARMSKATFSDEGTPAGERPGFAPTRSQMETELGGQDVAFDISRLEPCCDDCAGYTRLG</sequence>
<dbReference type="EMBL" id="JARIHO010000028">
    <property type="protein sequence ID" value="KAJ7339059.1"/>
    <property type="molecule type" value="Genomic_DNA"/>
</dbReference>
<evidence type="ECO:0000256" key="4">
    <source>
        <dbReference type="PROSITE-ProRule" id="PRU00134"/>
    </source>
</evidence>
<evidence type="ECO:0000256" key="5">
    <source>
        <dbReference type="SAM" id="MobiDB-lite"/>
    </source>
</evidence>
<feature type="domain" description="MYND-type" evidence="6">
    <location>
        <begin position="293"/>
        <end position="333"/>
    </location>
</feature>
<proteinExistence type="predicted"/>
<evidence type="ECO:0000256" key="2">
    <source>
        <dbReference type="ARBA" id="ARBA00022771"/>
    </source>
</evidence>
<evidence type="ECO:0000256" key="1">
    <source>
        <dbReference type="ARBA" id="ARBA00022723"/>
    </source>
</evidence>
<dbReference type="Pfam" id="PF01753">
    <property type="entry name" value="zf-MYND"/>
    <property type="match status" value="1"/>
</dbReference>
<evidence type="ECO:0000313" key="7">
    <source>
        <dbReference type="EMBL" id="KAJ7339059.1"/>
    </source>
</evidence>
<evidence type="ECO:0000259" key="6">
    <source>
        <dbReference type="PROSITE" id="PS50865"/>
    </source>
</evidence>
<gene>
    <name evidence="7" type="ORF">DFH08DRAFT_938828</name>
</gene>
<reference evidence="7" key="1">
    <citation type="submission" date="2023-03" db="EMBL/GenBank/DDBJ databases">
        <title>Massive genome expansion in bonnet fungi (Mycena s.s.) driven by repeated elements and novel gene families across ecological guilds.</title>
        <authorList>
            <consortium name="Lawrence Berkeley National Laboratory"/>
            <person name="Harder C.B."/>
            <person name="Miyauchi S."/>
            <person name="Viragh M."/>
            <person name="Kuo A."/>
            <person name="Thoen E."/>
            <person name="Andreopoulos B."/>
            <person name="Lu D."/>
            <person name="Skrede I."/>
            <person name="Drula E."/>
            <person name="Henrissat B."/>
            <person name="Morin E."/>
            <person name="Kohler A."/>
            <person name="Barry K."/>
            <person name="LaButti K."/>
            <person name="Morin E."/>
            <person name="Salamov A."/>
            <person name="Lipzen A."/>
            <person name="Mereny Z."/>
            <person name="Hegedus B."/>
            <person name="Baldrian P."/>
            <person name="Stursova M."/>
            <person name="Weitz H."/>
            <person name="Taylor A."/>
            <person name="Grigoriev I.V."/>
            <person name="Nagy L.G."/>
            <person name="Martin F."/>
            <person name="Kauserud H."/>
        </authorList>
    </citation>
    <scope>NUCLEOTIDE SEQUENCE</scope>
    <source>
        <strain evidence="7">CBHHK002</strain>
    </source>
</reference>
<dbReference type="Proteomes" id="UP001218218">
    <property type="component" value="Unassembled WGS sequence"/>
</dbReference>
<comment type="caution">
    <text evidence="7">The sequence shown here is derived from an EMBL/GenBank/DDBJ whole genome shotgun (WGS) entry which is preliminary data.</text>
</comment>
<dbReference type="GO" id="GO:0008270">
    <property type="term" value="F:zinc ion binding"/>
    <property type="evidence" value="ECO:0007669"/>
    <property type="project" value="UniProtKB-KW"/>
</dbReference>
<keyword evidence="1" id="KW-0479">Metal-binding</keyword>
<dbReference type="PANTHER" id="PTHR10237">
    <property type="entry name" value="DEFORMED EPIDERMAL AUTOREGULATORY FACTOR 1 HOMOLOG SUPPRESSIN"/>
    <property type="match status" value="1"/>
</dbReference>
<dbReference type="InterPro" id="IPR002893">
    <property type="entry name" value="Znf_MYND"/>
</dbReference>
<dbReference type="PROSITE" id="PS50865">
    <property type="entry name" value="ZF_MYND_2"/>
    <property type="match status" value="1"/>
</dbReference>
<dbReference type="SUPFAM" id="SSF144232">
    <property type="entry name" value="HIT/MYND zinc finger-like"/>
    <property type="match status" value="1"/>
</dbReference>
<evidence type="ECO:0000256" key="3">
    <source>
        <dbReference type="ARBA" id="ARBA00022833"/>
    </source>
</evidence>
<dbReference type="Gene3D" id="6.10.140.2220">
    <property type="match status" value="1"/>
</dbReference>
<keyword evidence="8" id="KW-1185">Reference proteome</keyword>
<protein>
    <recommendedName>
        <fullName evidence="6">MYND-type domain-containing protein</fullName>
    </recommendedName>
</protein>
<dbReference type="PANTHER" id="PTHR10237:SF14">
    <property type="entry name" value="MYND-TYPE DOMAIN-CONTAINING PROTEIN"/>
    <property type="match status" value="1"/>
</dbReference>
<dbReference type="GO" id="GO:0000981">
    <property type="term" value="F:DNA-binding transcription factor activity, RNA polymerase II-specific"/>
    <property type="evidence" value="ECO:0007669"/>
    <property type="project" value="TreeGrafter"/>
</dbReference>
<name>A0AAD6ZUS4_9AGAR</name>
<dbReference type="InterPro" id="IPR024119">
    <property type="entry name" value="TF_DEAF-1"/>
</dbReference>
<keyword evidence="2 4" id="KW-0863">Zinc-finger</keyword>
<evidence type="ECO:0000313" key="8">
    <source>
        <dbReference type="Proteomes" id="UP001218218"/>
    </source>
</evidence>
<accession>A0AAD6ZUS4</accession>